<comment type="caution">
    <text evidence="2">The sequence shown here is derived from an EMBL/GenBank/DDBJ whole genome shotgun (WGS) entry which is preliminary data.</text>
</comment>
<gene>
    <name evidence="2" type="ORF">PACLA_8A017158</name>
</gene>
<evidence type="ECO:0000313" key="2">
    <source>
        <dbReference type="EMBL" id="CAB4017667.1"/>
    </source>
</evidence>
<sequence length="269" mass="30210">MTSLQSKILNLLDVVGGKLKQNIVENHSLSNVNFLLHGNLHTDDNSSMFETIYFDICEAPIVSTEPVNKQLNNGSESPVIENANSKEIDNNDSSSRTHIDNLSRQSYNKNSIINSISNGDTDDNSSRLETIDFDICEAPIVSTASANKQLNNGSESPVIENANSKEIDNNDSSNCSKHTDNLSRQSYKNEPIINSINNGDIQEVSILSKERKIPVRITQRKDSKDKPKNIKTRNTTRHRLVFHPNYHNRSMVWANHLDLVRMVMHGTLV</sequence>
<name>A0A7D9J0N7_PARCT</name>
<dbReference type="EMBL" id="CACRXK020009653">
    <property type="protein sequence ID" value="CAB4017667.1"/>
    <property type="molecule type" value="Genomic_DNA"/>
</dbReference>
<dbReference type="AlphaFoldDB" id="A0A7D9J0N7"/>
<feature type="region of interest" description="Disordered" evidence="1">
    <location>
        <begin position="68"/>
        <end position="103"/>
    </location>
</feature>
<protein>
    <submittedName>
        <fullName evidence="2">Uncharacterized protein</fullName>
    </submittedName>
</protein>
<evidence type="ECO:0000313" key="3">
    <source>
        <dbReference type="Proteomes" id="UP001152795"/>
    </source>
</evidence>
<keyword evidence="3" id="KW-1185">Reference proteome</keyword>
<reference evidence="2" key="1">
    <citation type="submission" date="2020-04" db="EMBL/GenBank/DDBJ databases">
        <authorList>
            <person name="Alioto T."/>
            <person name="Alioto T."/>
            <person name="Gomez Garrido J."/>
        </authorList>
    </citation>
    <scope>NUCLEOTIDE SEQUENCE</scope>
    <source>
        <strain evidence="2">A484AB</strain>
    </source>
</reference>
<feature type="compositionally biased region" description="Basic and acidic residues" evidence="1">
    <location>
        <begin position="84"/>
        <end position="101"/>
    </location>
</feature>
<organism evidence="2 3">
    <name type="scientific">Paramuricea clavata</name>
    <name type="common">Red gorgonian</name>
    <name type="synonym">Violescent sea-whip</name>
    <dbReference type="NCBI Taxonomy" id="317549"/>
    <lineage>
        <taxon>Eukaryota</taxon>
        <taxon>Metazoa</taxon>
        <taxon>Cnidaria</taxon>
        <taxon>Anthozoa</taxon>
        <taxon>Octocorallia</taxon>
        <taxon>Malacalcyonacea</taxon>
        <taxon>Plexauridae</taxon>
        <taxon>Paramuricea</taxon>
    </lineage>
</organism>
<dbReference type="Proteomes" id="UP001152795">
    <property type="component" value="Unassembled WGS sequence"/>
</dbReference>
<accession>A0A7D9J0N7</accession>
<proteinExistence type="predicted"/>
<evidence type="ECO:0000256" key="1">
    <source>
        <dbReference type="SAM" id="MobiDB-lite"/>
    </source>
</evidence>